<protein>
    <recommendedName>
        <fullName evidence="3">Pre-rRNA-processing protein TSR2 homolog</fullName>
    </recommendedName>
</protein>
<name>A0A195C5N3_9HYME</name>
<dbReference type="STRING" id="456900.A0A195C5N3"/>
<organism evidence="6 7">
    <name type="scientific">Cyphomyrmex costatus</name>
    <dbReference type="NCBI Taxonomy" id="456900"/>
    <lineage>
        <taxon>Eukaryota</taxon>
        <taxon>Metazoa</taxon>
        <taxon>Ecdysozoa</taxon>
        <taxon>Arthropoda</taxon>
        <taxon>Hexapoda</taxon>
        <taxon>Insecta</taxon>
        <taxon>Pterygota</taxon>
        <taxon>Neoptera</taxon>
        <taxon>Endopterygota</taxon>
        <taxon>Hymenoptera</taxon>
        <taxon>Apocrita</taxon>
        <taxon>Aculeata</taxon>
        <taxon>Formicoidea</taxon>
        <taxon>Formicidae</taxon>
        <taxon>Myrmicinae</taxon>
        <taxon>Cyphomyrmex</taxon>
    </lineage>
</organism>
<evidence type="ECO:0000256" key="5">
    <source>
        <dbReference type="SAM" id="MobiDB-lite"/>
    </source>
</evidence>
<evidence type="ECO:0000256" key="1">
    <source>
        <dbReference type="ARBA" id="ARBA00002210"/>
    </source>
</evidence>
<gene>
    <name evidence="6" type="ORF">ALC62_13388</name>
</gene>
<keyword evidence="4" id="KW-0698">rRNA processing</keyword>
<evidence type="ECO:0000256" key="4">
    <source>
        <dbReference type="ARBA" id="ARBA00022552"/>
    </source>
</evidence>
<evidence type="ECO:0000313" key="6">
    <source>
        <dbReference type="EMBL" id="KYM95940.1"/>
    </source>
</evidence>
<evidence type="ECO:0000313" key="7">
    <source>
        <dbReference type="Proteomes" id="UP000078542"/>
    </source>
</evidence>
<dbReference type="PANTHER" id="PTHR21250">
    <property type="entry name" value="PRE-RRNA-PROCESSING PROTEIN TSR2 HOMOLOG"/>
    <property type="match status" value="1"/>
</dbReference>
<proteinExistence type="inferred from homology"/>
<feature type="region of interest" description="Disordered" evidence="5">
    <location>
        <begin position="94"/>
        <end position="138"/>
    </location>
</feature>
<reference evidence="6 7" key="1">
    <citation type="submission" date="2016-03" db="EMBL/GenBank/DDBJ databases">
        <title>Cyphomyrmex costatus WGS genome.</title>
        <authorList>
            <person name="Nygaard S."/>
            <person name="Hu H."/>
            <person name="Boomsma J."/>
            <person name="Zhang G."/>
        </authorList>
    </citation>
    <scope>NUCLEOTIDE SEQUENCE [LARGE SCALE GENOMIC DNA]</scope>
    <source>
        <strain evidence="6">MS0001</strain>
        <tissue evidence="6">Whole body</tissue>
    </source>
</reference>
<dbReference type="Proteomes" id="UP000078542">
    <property type="component" value="Unassembled WGS sequence"/>
</dbReference>
<dbReference type="InterPro" id="IPR019398">
    <property type="entry name" value="Pre-rRNA_process_TSR2"/>
</dbReference>
<sequence>LAVEHDMGSVECAREFCSYMTEVLSINEGLISSEIAFVLEDYIDDQFNTEVQDGSIMQVAEELLRFHRYCMEGNESTAKTEFEKLPPLQSWLYSEQPSQPINSQPIKYQPSSSNEDMDIDKNEQESDGWTVVTNRRSK</sequence>
<dbReference type="GO" id="GO:0006364">
    <property type="term" value="P:rRNA processing"/>
    <property type="evidence" value="ECO:0007669"/>
    <property type="project" value="UniProtKB-KW"/>
</dbReference>
<keyword evidence="7" id="KW-1185">Reference proteome</keyword>
<comment type="function">
    <text evidence="1">May be involved in 20S pre-rRNA processing.</text>
</comment>
<dbReference type="EMBL" id="KQ978251">
    <property type="protein sequence ID" value="KYM95940.1"/>
    <property type="molecule type" value="Genomic_DNA"/>
</dbReference>
<feature type="non-terminal residue" evidence="6">
    <location>
        <position position="1"/>
    </location>
</feature>
<evidence type="ECO:0000256" key="3">
    <source>
        <dbReference type="ARBA" id="ARBA00017551"/>
    </source>
</evidence>
<dbReference type="Pfam" id="PF10273">
    <property type="entry name" value="WGG"/>
    <property type="match status" value="1"/>
</dbReference>
<comment type="similarity">
    <text evidence="2">Belongs to the TSR2 family.</text>
</comment>
<dbReference type="AlphaFoldDB" id="A0A195C5N3"/>
<accession>A0A195C5N3</accession>
<feature type="compositionally biased region" description="Polar residues" evidence="5">
    <location>
        <begin position="94"/>
        <end position="114"/>
    </location>
</feature>
<evidence type="ECO:0000256" key="2">
    <source>
        <dbReference type="ARBA" id="ARBA00006524"/>
    </source>
</evidence>